<accession>A0A5D2F2H7</accession>
<dbReference type="EMBL" id="CM017697">
    <property type="protein sequence ID" value="TYH00297.1"/>
    <property type="molecule type" value="Genomic_DNA"/>
</dbReference>
<dbReference type="AlphaFoldDB" id="A0A5D2F2H7"/>
<reference evidence="1 2" key="1">
    <citation type="submission" date="2019-06" db="EMBL/GenBank/DDBJ databases">
        <title>WGS assembly of Gossypium darwinii.</title>
        <authorList>
            <person name="Chen Z.J."/>
            <person name="Sreedasyam A."/>
            <person name="Ando A."/>
            <person name="Song Q."/>
            <person name="De L."/>
            <person name="Hulse-Kemp A."/>
            <person name="Ding M."/>
            <person name="Ye W."/>
            <person name="Kirkbride R."/>
            <person name="Jenkins J."/>
            <person name="Plott C."/>
            <person name="Lovell J."/>
            <person name="Lin Y.-M."/>
            <person name="Vaughn R."/>
            <person name="Liu B."/>
            <person name="Li W."/>
            <person name="Simpson S."/>
            <person name="Scheffler B."/>
            <person name="Saski C."/>
            <person name="Grover C."/>
            <person name="Hu G."/>
            <person name="Conover J."/>
            <person name="Carlson J."/>
            <person name="Shu S."/>
            <person name="Boston L."/>
            <person name="Williams M."/>
            <person name="Peterson D."/>
            <person name="Mcgee K."/>
            <person name="Jones D."/>
            <person name="Wendel J."/>
            <person name="Stelly D."/>
            <person name="Grimwood J."/>
            <person name="Schmutz J."/>
        </authorList>
    </citation>
    <scope>NUCLEOTIDE SEQUENCE [LARGE SCALE GENOMIC DNA]</scope>
    <source>
        <strain evidence="1">1808015.09</strain>
    </source>
</reference>
<keyword evidence="2" id="KW-1185">Reference proteome</keyword>
<sequence>MGFRRIPPPRIATAGHRGNFNKMKQVAQHSGGGRGLGAAPYARGLGFEKSVFVCLFVFF</sequence>
<name>A0A5D2F2H7_GOSDA</name>
<dbReference type="Proteomes" id="UP000323506">
    <property type="component" value="Chromosome A10"/>
</dbReference>
<protein>
    <submittedName>
        <fullName evidence="1">Uncharacterized protein</fullName>
    </submittedName>
</protein>
<proteinExistence type="predicted"/>
<organism evidence="1 2">
    <name type="scientific">Gossypium darwinii</name>
    <name type="common">Darwin's cotton</name>
    <name type="synonym">Gossypium barbadense var. darwinii</name>
    <dbReference type="NCBI Taxonomy" id="34276"/>
    <lineage>
        <taxon>Eukaryota</taxon>
        <taxon>Viridiplantae</taxon>
        <taxon>Streptophyta</taxon>
        <taxon>Embryophyta</taxon>
        <taxon>Tracheophyta</taxon>
        <taxon>Spermatophyta</taxon>
        <taxon>Magnoliopsida</taxon>
        <taxon>eudicotyledons</taxon>
        <taxon>Gunneridae</taxon>
        <taxon>Pentapetalae</taxon>
        <taxon>rosids</taxon>
        <taxon>malvids</taxon>
        <taxon>Malvales</taxon>
        <taxon>Malvaceae</taxon>
        <taxon>Malvoideae</taxon>
        <taxon>Gossypium</taxon>
    </lineage>
</organism>
<gene>
    <name evidence="1" type="ORF">ES288_A10G263800v1</name>
</gene>
<evidence type="ECO:0000313" key="1">
    <source>
        <dbReference type="EMBL" id="TYH00297.1"/>
    </source>
</evidence>
<evidence type="ECO:0000313" key="2">
    <source>
        <dbReference type="Proteomes" id="UP000323506"/>
    </source>
</evidence>